<gene>
    <name evidence="2" type="ORF">CERSUDRAFT_67730</name>
</gene>
<dbReference type="OrthoDB" id="3184250at2759"/>
<reference evidence="2 3" key="1">
    <citation type="journal article" date="2012" name="Proc. Natl. Acad. Sci. U.S.A.">
        <title>Comparative genomics of Ceriporiopsis subvermispora and Phanerochaete chrysosporium provide insight into selective ligninolysis.</title>
        <authorList>
            <person name="Fernandez-Fueyo E."/>
            <person name="Ruiz-Duenas F.J."/>
            <person name="Ferreira P."/>
            <person name="Floudas D."/>
            <person name="Hibbett D.S."/>
            <person name="Canessa P."/>
            <person name="Larrondo L.F."/>
            <person name="James T.Y."/>
            <person name="Seelenfreund D."/>
            <person name="Lobos S."/>
            <person name="Polanco R."/>
            <person name="Tello M."/>
            <person name="Honda Y."/>
            <person name="Watanabe T."/>
            <person name="Watanabe T."/>
            <person name="Ryu J.S."/>
            <person name="Kubicek C.P."/>
            <person name="Schmoll M."/>
            <person name="Gaskell J."/>
            <person name="Hammel K.E."/>
            <person name="St John F.J."/>
            <person name="Vanden Wymelenberg A."/>
            <person name="Sabat G."/>
            <person name="Splinter BonDurant S."/>
            <person name="Syed K."/>
            <person name="Yadav J.S."/>
            <person name="Doddapaneni H."/>
            <person name="Subramanian V."/>
            <person name="Lavin J.L."/>
            <person name="Oguiza J.A."/>
            <person name="Perez G."/>
            <person name="Pisabarro A.G."/>
            <person name="Ramirez L."/>
            <person name="Santoyo F."/>
            <person name="Master E."/>
            <person name="Coutinho P.M."/>
            <person name="Henrissat B."/>
            <person name="Lombard V."/>
            <person name="Magnuson J.K."/>
            <person name="Kuees U."/>
            <person name="Hori C."/>
            <person name="Igarashi K."/>
            <person name="Samejima M."/>
            <person name="Held B.W."/>
            <person name="Barry K.W."/>
            <person name="LaButti K.M."/>
            <person name="Lapidus A."/>
            <person name="Lindquist E.A."/>
            <person name="Lucas S.M."/>
            <person name="Riley R."/>
            <person name="Salamov A.A."/>
            <person name="Hoffmeister D."/>
            <person name="Schwenk D."/>
            <person name="Hadar Y."/>
            <person name="Yarden O."/>
            <person name="de Vries R.P."/>
            <person name="Wiebenga A."/>
            <person name="Stenlid J."/>
            <person name="Eastwood D."/>
            <person name="Grigoriev I.V."/>
            <person name="Berka R.M."/>
            <person name="Blanchette R.A."/>
            <person name="Kersten P."/>
            <person name="Martinez A.T."/>
            <person name="Vicuna R."/>
            <person name="Cullen D."/>
        </authorList>
    </citation>
    <scope>NUCLEOTIDE SEQUENCE [LARGE SCALE GENOMIC DNA]</scope>
    <source>
        <strain evidence="2 3">B</strain>
    </source>
</reference>
<accession>M2QPP5</accession>
<dbReference type="AlphaFoldDB" id="M2QPP5"/>
<feature type="region of interest" description="Disordered" evidence="1">
    <location>
        <begin position="199"/>
        <end position="388"/>
    </location>
</feature>
<evidence type="ECO:0000313" key="2">
    <source>
        <dbReference type="EMBL" id="EMD34145.1"/>
    </source>
</evidence>
<organism evidence="2 3">
    <name type="scientific">Ceriporiopsis subvermispora (strain B)</name>
    <name type="common">White-rot fungus</name>
    <name type="synonym">Gelatoporia subvermispora</name>
    <dbReference type="NCBI Taxonomy" id="914234"/>
    <lineage>
        <taxon>Eukaryota</taxon>
        <taxon>Fungi</taxon>
        <taxon>Dikarya</taxon>
        <taxon>Basidiomycota</taxon>
        <taxon>Agaricomycotina</taxon>
        <taxon>Agaricomycetes</taxon>
        <taxon>Polyporales</taxon>
        <taxon>Gelatoporiaceae</taxon>
        <taxon>Gelatoporia</taxon>
    </lineage>
</organism>
<feature type="compositionally biased region" description="Basic residues" evidence="1">
    <location>
        <begin position="375"/>
        <end position="388"/>
    </location>
</feature>
<protein>
    <submittedName>
        <fullName evidence="2">Uncharacterized protein</fullName>
    </submittedName>
</protein>
<evidence type="ECO:0000313" key="3">
    <source>
        <dbReference type="Proteomes" id="UP000016930"/>
    </source>
</evidence>
<feature type="compositionally biased region" description="Polar residues" evidence="1">
    <location>
        <begin position="284"/>
        <end position="297"/>
    </location>
</feature>
<evidence type="ECO:0000256" key="1">
    <source>
        <dbReference type="SAM" id="MobiDB-lite"/>
    </source>
</evidence>
<name>M2QPP5_CERS8</name>
<feature type="compositionally biased region" description="Low complexity" evidence="1">
    <location>
        <begin position="306"/>
        <end position="330"/>
    </location>
</feature>
<dbReference type="HOGENOM" id="CLU_669329_0_0_1"/>
<sequence length="388" mass="41820">MSLSYHCTRTRIYIGLCRSSTPRHKQFARRWRDCNAGIPSATSTTEDEDEWRTRIIDVLSTAHSLGGIVDLSFEVVNSHNADLAVELGSDQIRWRWETYSLGPRVSADVLSKHLILPLISVTHLAFSSADPVSELTDADLEKAVDKVGRTARRTLDTHVKHAISRPRVATSLQRMTAMFNFLPDLPPILADFERPELVLPMPPQPRSRSVSKPPRVRSPAREIPHDSTVGSLPSCMLGFLKNSSSPRTLPATFRPPVDSGSETEQSEDGEPAPSAKATKEVRSARSSNVHSETSSRAGSPKRVGLATSGPNTPSATAAASRRSSQAAPVADQTSSPPAPPAKRAKHAAATSDSDDNGEGGSAQPASQPKSGPARRGAKQPIKRGGRRF</sequence>
<keyword evidence="3" id="KW-1185">Reference proteome</keyword>
<dbReference type="EMBL" id="KB445804">
    <property type="protein sequence ID" value="EMD34145.1"/>
    <property type="molecule type" value="Genomic_DNA"/>
</dbReference>
<proteinExistence type="predicted"/>
<dbReference type="Proteomes" id="UP000016930">
    <property type="component" value="Unassembled WGS sequence"/>
</dbReference>